<evidence type="ECO:0000256" key="8">
    <source>
        <dbReference type="SAM" id="Phobius"/>
    </source>
</evidence>
<dbReference type="EMBL" id="MFUH01000032">
    <property type="protein sequence ID" value="OGI81335.1"/>
    <property type="molecule type" value="Genomic_DNA"/>
</dbReference>
<dbReference type="GO" id="GO:0034639">
    <property type="term" value="F:L-amino acid efflux transmembrane transporter activity"/>
    <property type="evidence" value="ECO:0007669"/>
    <property type="project" value="InterPro"/>
</dbReference>
<feature type="transmembrane region" description="Helical" evidence="8">
    <location>
        <begin position="87"/>
        <end position="112"/>
    </location>
</feature>
<protein>
    <recommendedName>
        <fullName evidence="11">L-alanine exporter AlaE</fullName>
    </recommendedName>
</protein>
<dbReference type="InterPro" id="IPR010574">
    <property type="entry name" value="Ala_export_AlaE"/>
</dbReference>
<dbReference type="Proteomes" id="UP000179880">
    <property type="component" value="Unassembled WGS sequence"/>
</dbReference>
<evidence type="ECO:0000256" key="1">
    <source>
        <dbReference type="ARBA" id="ARBA00022448"/>
    </source>
</evidence>
<evidence type="ECO:0008006" key="11">
    <source>
        <dbReference type="Google" id="ProtNLM"/>
    </source>
</evidence>
<reference evidence="9 10" key="1">
    <citation type="journal article" date="2016" name="Nat. Commun.">
        <title>Thousands of microbial genomes shed light on interconnected biogeochemical processes in an aquifer system.</title>
        <authorList>
            <person name="Anantharaman K."/>
            <person name="Brown C.T."/>
            <person name="Hug L.A."/>
            <person name="Sharon I."/>
            <person name="Castelle C.J."/>
            <person name="Probst A.J."/>
            <person name="Thomas B.C."/>
            <person name="Singh A."/>
            <person name="Wilkins M.J."/>
            <person name="Karaoz U."/>
            <person name="Brodie E.L."/>
            <person name="Williams K.H."/>
            <person name="Hubbard S.S."/>
            <person name="Banfield J.F."/>
        </authorList>
    </citation>
    <scope>NUCLEOTIDE SEQUENCE [LARGE SCALE GENOMIC DNA]</scope>
</reference>
<keyword evidence="6 8" id="KW-1133">Transmembrane helix</keyword>
<feature type="transmembrane region" description="Helical" evidence="8">
    <location>
        <begin position="118"/>
        <end position="138"/>
    </location>
</feature>
<keyword evidence="3" id="KW-0997">Cell inner membrane</keyword>
<comment type="caution">
    <text evidence="9">The sequence shown here is derived from an EMBL/GenBank/DDBJ whole genome shotgun (WGS) entry which is preliminary data.</text>
</comment>
<keyword evidence="4 8" id="KW-0812">Transmembrane</keyword>
<dbReference type="Pfam" id="PF06610">
    <property type="entry name" value="AlaE"/>
    <property type="match status" value="1"/>
</dbReference>
<accession>A0A1F6WHY1</accession>
<name>A0A1F6WHY1_9BACT</name>
<evidence type="ECO:0000256" key="7">
    <source>
        <dbReference type="ARBA" id="ARBA00023136"/>
    </source>
</evidence>
<evidence type="ECO:0000256" key="2">
    <source>
        <dbReference type="ARBA" id="ARBA00022475"/>
    </source>
</evidence>
<keyword evidence="7 8" id="KW-0472">Membrane</keyword>
<feature type="transmembrane region" description="Helical" evidence="8">
    <location>
        <begin position="12"/>
        <end position="35"/>
    </location>
</feature>
<evidence type="ECO:0000256" key="5">
    <source>
        <dbReference type="ARBA" id="ARBA00022970"/>
    </source>
</evidence>
<evidence type="ECO:0000256" key="6">
    <source>
        <dbReference type="ARBA" id="ARBA00022989"/>
    </source>
</evidence>
<evidence type="ECO:0000256" key="4">
    <source>
        <dbReference type="ARBA" id="ARBA00022692"/>
    </source>
</evidence>
<keyword evidence="5" id="KW-0029">Amino-acid transport</keyword>
<evidence type="ECO:0000313" key="10">
    <source>
        <dbReference type="Proteomes" id="UP000179880"/>
    </source>
</evidence>
<dbReference type="AlphaFoldDB" id="A0A1F6WHY1"/>
<feature type="transmembrane region" description="Helical" evidence="8">
    <location>
        <begin position="47"/>
        <end position="66"/>
    </location>
</feature>
<evidence type="ECO:0000256" key="3">
    <source>
        <dbReference type="ARBA" id="ARBA00022519"/>
    </source>
</evidence>
<proteinExistence type="predicted"/>
<evidence type="ECO:0000313" key="9">
    <source>
        <dbReference type="EMBL" id="OGI81335.1"/>
    </source>
</evidence>
<sequence length="157" mass="18007">MTIPSRFKRVGRMVTTDTIALILFSICTGATTLFYEVVVADINIEQWLGIRLLFGIPRFALARLCGKLTDWIRLQLFGISQNRFQKAIADTTALCLYSIPLYIMSVLIIGISVQQIKIMSIIYFADIIIFGWSYGMILDWIRTRFITYITTCKEQTT</sequence>
<dbReference type="GO" id="GO:0016020">
    <property type="term" value="C:membrane"/>
    <property type="evidence" value="ECO:0007669"/>
    <property type="project" value="InterPro"/>
</dbReference>
<gene>
    <name evidence="9" type="ORF">A3B93_01105</name>
</gene>
<keyword evidence="2" id="KW-1003">Cell membrane</keyword>
<organism evidence="9 10">
    <name type="scientific">Candidatus Nomurabacteria bacterium RIFCSPHIGHO2_02_FULL_42_24</name>
    <dbReference type="NCBI Taxonomy" id="1801757"/>
    <lineage>
        <taxon>Bacteria</taxon>
        <taxon>Candidatus Nomuraibacteriota</taxon>
    </lineage>
</organism>
<keyword evidence="1" id="KW-0813">Transport</keyword>